<evidence type="ECO:0000259" key="17">
    <source>
        <dbReference type="PROSITE" id="PS50287"/>
    </source>
</evidence>
<feature type="disulfide bond" evidence="12">
    <location>
        <begin position="565"/>
        <end position="580"/>
    </location>
</feature>
<dbReference type="InterPro" id="IPR002172">
    <property type="entry name" value="LDrepeatLR_classA_rpt"/>
</dbReference>
<dbReference type="InterPro" id="IPR043504">
    <property type="entry name" value="Peptidase_S1_PA_chymotrypsin"/>
</dbReference>
<dbReference type="Pfam" id="PF01392">
    <property type="entry name" value="Fz"/>
    <property type="match status" value="2"/>
</dbReference>
<feature type="disulfide bond" evidence="12">
    <location>
        <begin position="517"/>
        <end position="535"/>
    </location>
</feature>
<evidence type="ECO:0000256" key="1">
    <source>
        <dbReference type="ARBA" id="ARBA00004401"/>
    </source>
</evidence>
<evidence type="ECO:0000256" key="3">
    <source>
        <dbReference type="ARBA" id="ARBA00022525"/>
    </source>
</evidence>
<keyword evidence="7" id="KW-0720">Serine protease</keyword>
<evidence type="ECO:0000256" key="7">
    <source>
        <dbReference type="ARBA" id="ARBA00022825"/>
    </source>
</evidence>
<reference evidence="18" key="1">
    <citation type="journal article" date="2023" name="Mol. Biol. Evol.">
        <title>Third-Generation Sequencing Reveals the Adaptive Role of the Epigenome in Three Deep-Sea Polychaetes.</title>
        <authorList>
            <person name="Perez M."/>
            <person name="Aroh O."/>
            <person name="Sun Y."/>
            <person name="Lan Y."/>
            <person name="Juniper S.K."/>
            <person name="Young C.R."/>
            <person name="Angers B."/>
            <person name="Qian P.Y."/>
        </authorList>
    </citation>
    <scope>NUCLEOTIDE SEQUENCE</scope>
    <source>
        <strain evidence="18">R07B-5</strain>
    </source>
</reference>
<dbReference type="InterPro" id="IPR023415">
    <property type="entry name" value="LDLR_class-A_CS"/>
</dbReference>
<keyword evidence="14" id="KW-0472">Membrane</keyword>
<dbReference type="CDD" id="cd00112">
    <property type="entry name" value="LDLa"/>
    <property type="match status" value="2"/>
</dbReference>
<keyword evidence="9 12" id="KW-1015">Disulfide bond</keyword>
<evidence type="ECO:0000256" key="6">
    <source>
        <dbReference type="ARBA" id="ARBA00022801"/>
    </source>
</evidence>
<evidence type="ECO:0000256" key="10">
    <source>
        <dbReference type="ARBA" id="ARBA00023180"/>
    </source>
</evidence>
<evidence type="ECO:0000259" key="16">
    <source>
        <dbReference type="PROSITE" id="PS50240"/>
    </source>
</evidence>
<comment type="caution">
    <text evidence="18">The sequence shown here is derived from an EMBL/GenBank/DDBJ whole genome shotgun (WGS) entry which is preliminary data.</text>
</comment>
<dbReference type="SUPFAM" id="SSF82671">
    <property type="entry name" value="SEA domain"/>
    <property type="match status" value="1"/>
</dbReference>
<keyword evidence="4" id="KW-0645">Protease</keyword>
<dbReference type="InterPro" id="IPR020067">
    <property type="entry name" value="Frizzled_dom"/>
</dbReference>
<dbReference type="InterPro" id="IPR001254">
    <property type="entry name" value="Trypsin_dom"/>
</dbReference>
<evidence type="ECO:0000256" key="13">
    <source>
        <dbReference type="PROSITE-ProRule" id="PRU00196"/>
    </source>
</evidence>
<evidence type="ECO:0000256" key="5">
    <source>
        <dbReference type="ARBA" id="ARBA00022729"/>
    </source>
</evidence>
<dbReference type="SUPFAM" id="SSF57424">
    <property type="entry name" value="LDL receptor-like module"/>
    <property type="match status" value="2"/>
</dbReference>
<evidence type="ECO:0000256" key="11">
    <source>
        <dbReference type="PROSITE-ProRule" id="PRU00090"/>
    </source>
</evidence>
<dbReference type="GO" id="GO:0005886">
    <property type="term" value="C:plasma membrane"/>
    <property type="evidence" value="ECO:0007669"/>
    <property type="project" value="UniProtKB-SubCell"/>
</dbReference>
<dbReference type="PROSITE" id="PS00134">
    <property type="entry name" value="TRYPSIN_HIS"/>
    <property type="match status" value="1"/>
</dbReference>
<keyword evidence="19" id="KW-1185">Reference proteome</keyword>
<evidence type="ECO:0008006" key="20">
    <source>
        <dbReference type="Google" id="ProtNLM"/>
    </source>
</evidence>
<feature type="domain" description="FZ" evidence="15">
    <location>
        <begin position="373"/>
        <end position="498"/>
    </location>
</feature>
<dbReference type="Gene3D" id="1.10.2000.10">
    <property type="entry name" value="Frizzled cysteine-rich domain"/>
    <property type="match status" value="2"/>
</dbReference>
<dbReference type="PROSITE" id="PS50287">
    <property type="entry name" value="SRCR_2"/>
    <property type="match status" value="1"/>
</dbReference>
<dbReference type="PROSITE" id="PS50068">
    <property type="entry name" value="LDLRA_2"/>
    <property type="match status" value="2"/>
</dbReference>
<dbReference type="Gene3D" id="3.10.250.10">
    <property type="entry name" value="SRCR-like domain"/>
    <property type="match status" value="1"/>
</dbReference>
<dbReference type="PROSITE" id="PS50038">
    <property type="entry name" value="FZ"/>
    <property type="match status" value="2"/>
</dbReference>
<evidence type="ECO:0000256" key="12">
    <source>
        <dbReference type="PROSITE-ProRule" id="PRU00124"/>
    </source>
</evidence>
<keyword evidence="10" id="KW-0325">Glycoprotein</keyword>
<evidence type="ECO:0000256" key="8">
    <source>
        <dbReference type="ARBA" id="ARBA00022968"/>
    </source>
</evidence>
<dbReference type="PRINTS" id="PR00722">
    <property type="entry name" value="CHYMOTRYPSIN"/>
</dbReference>
<accession>A0AAD9PD92</accession>
<dbReference type="PROSITE" id="PS01209">
    <property type="entry name" value="LDLRA_1"/>
    <property type="match status" value="1"/>
</dbReference>
<feature type="disulfide bond" evidence="12">
    <location>
        <begin position="553"/>
        <end position="571"/>
    </location>
</feature>
<gene>
    <name evidence="18" type="ORF">NP493_27g06017</name>
</gene>
<feature type="disulfide bond" evidence="12">
    <location>
        <begin position="529"/>
        <end position="544"/>
    </location>
</feature>
<dbReference type="EMBL" id="JAODUO010000026">
    <property type="protein sequence ID" value="KAK2192652.1"/>
    <property type="molecule type" value="Genomic_DNA"/>
</dbReference>
<feature type="transmembrane region" description="Helical" evidence="14">
    <location>
        <begin position="86"/>
        <end position="108"/>
    </location>
</feature>
<keyword evidence="14" id="KW-0812">Transmembrane</keyword>
<keyword evidence="3" id="KW-0964">Secreted</keyword>
<keyword evidence="6" id="KW-0378">Hydrolase</keyword>
<dbReference type="InterPro" id="IPR009003">
    <property type="entry name" value="Peptidase_S1_PA"/>
</dbReference>
<feature type="domain" description="SRCR" evidence="17">
    <location>
        <begin position="581"/>
        <end position="623"/>
    </location>
</feature>
<dbReference type="Pfam" id="PF00089">
    <property type="entry name" value="Trypsin"/>
    <property type="match status" value="1"/>
</dbReference>
<dbReference type="GO" id="GO:0005576">
    <property type="term" value="C:extracellular region"/>
    <property type="evidence" value="ECO:0007669"/>
    <property type="project" value="UniProtKB-SubCell"/>
</dbReference>
<dbReference type="InterPro" id="IPR036790">
    <property type="entry name" value="Frizzled_dom_sf"/>
</dbReference>
<dbReference type="CDD" id="cd07066">
    <property type="entry name" value="CRD_FZ"/>
    <property type="match status" value="2"/>
</dbReference>
<evidence type="ECO:0000313" key="19">
    <source>
        <dbReference type="Proteomes" id="UP001209878"/>
    </source>
</evidence>
<dbReference type="Gene3D" id="4.10.400.10">
    <property type="entry name" value="Low-density Lipoprotein Receptor"/>
    <property type="match status" value="2"/>
</dbReference>
<feature type="domain" description="FZ" evidence="15">
    <location>
        <begin position="257"/>
        <end position="367"/>
    </location>
</feature>
<dbReference type="SMART" id="SM00063">
    <property type="entry name" value="FRI"/>
    <property type="match status" value="2"/>
</dbReference>
<dbReference type="InterPro" id="IPR001314">
    <property type="entry name" value="Peptidase_S1A"/>
</dbReference>
<dbReference type="SUPFAM" id="SSF56487">
    <property type="entry name" value="SRCR-like"/>
    <property type="match status" value="1"/>
</dbReference>
<evidence type="ECO:0000259" key="15">
    <source>
        <dbReference type="PROSITE" id="PS50038"/>
    </source>
</evidence>
<evidence type="ECO:0000256" key="9">
    <source>
        <dbReference type="ARBA" id="ARBA00023157"/>
    </source>
</evidence>
<evidence type="ECO:0000256" key="14">
    <source>
        <dbReference type="SAM" id="Phobius"/>
    </source>
</evidence>
<evidence type="ECO:0000256" key="2">
    <source>
        <dbReference type="ARBA" id="ARBA00004613"/>
    </source>
</evidence>
<feature type="domain" description="Peptidase S1" evidence="16">
    <location>
        <begin position="696"/>
        <end position="940"/>
    </location>
</feature>
<proteinExistence type="predicted"/>
<dbReference type="PROSITE" id="PS50240">
    <property type="entry name" value="TRYPSIN_DOM"/>
    <property type="match status" value="1"/>
</dbReference>
<dbReference type="InterPro" id="IPR036364">
    <property type="entry name" value="SEA_dom_sf"/>
</dbReference>
<dbReference type="GO" id="GO:0004252">
    <property type="term" value="F:serine-type endopeptidase activity"/>
    <property type="evidence" value="ECO:0007669"/>
    <property type="project" value="InterPro"/>
</dbReference>
<feature type="disulfide bond" evidence="12">
    <location>
        <begin position="510"/>
        <end position="522"/>
    </location>
</feature>
<dbReference type="PANTHER" id="PTHR24252">
    <property type="entry name" value="ACROSIN-RELATED"/>
    <property type="match status" value="1"/>
</dbReference>
<name>A0AAD9PD92_RIDPI</name>
<dbReference type="GO" id="GO:0006508">
    <property type="term" value="P:proteolysis"/>
    <property type="evidence" value="ECO:0007669"/>
    <property type="project" value="UniProtKB-KW"/>
</dbReference>
<organism evidence="18 19">
    <name type="scientific">Ridgeia piscesae</name>
    <name type="common">Tubeworm</name>
    <dbReference type="NCBI Taxonomy" id="27915"/>
    <lineage>
        <taxon>Eukaryota</taxon>
        <taxon>Metazoa</taxon>
        <taxon>Spiralia</taxon>
        <taxon>Lophotrochozoa</taxon>
        <taxon>Annelida</taxon>
        <taxon>Polychaeta</taxon>
        <taxon>Sedentaria</taxon>
        <taxon>Canalipalpata</taxon>
        <taxon>Sabellida</taxon>
        <taxon>Siboglinidae</taxon>
        <taxon>Ridgeia</taxon>
    </lineage>
</organism>
<feature type="disulfide bond" evidence="11">
    <location>
        <begin position="459"/>
        <end position="483"/>
    </location>
</feature>
<evidence type="ECO:0000256" key="4">
    <source>
        <dbReference type="ARBA" id="ARBA00022670"/>
    </source>
</evidence>
<comment type="subcellular location">
    <subcellularLocation>
        <location evidence="1">Cell membrane</location>
        <topology evidence="1">Single-pass type II membrane protein</topology>
    </subcellularLocation>
    <subcellularLocation>
        <location evidence="2">Secreted</location>
    </subcellularLocation>
</comment>
<dbReference type="Proteomes" id="UP001209878">
    <property type="component" value="Unassembled WGS sequence"/>
</dbReference>
<dbReference type="Pfam" id="PF15494">
    <property type="entry name" value="SRCR_2"/>
    <property type="match status" value="1"/>
</dbReference>
<dbReference type="Gene3D" id="2.40.10.10">
    <property type="entry name" value="Trypsin-like serine proteases"/>
    <property type="match status" value="1"/>
</dbReference>
<dbReference type="CDD" id="cd00190">
    <property type="entry name" value="Tryp_SPc"/>
    <property type="match status" value="1"/>
</dbReference>
<dbReference type="Pfam" id="PF00057">
    <property type="entry name" value="Ldl_recept_a"/>
    <property type="match status" value="2"/>
</dbReference>
<dbReference type="SMART" id="SM00020">
    <property type="entry name" value="Tryp_SPc"/>
    <property type="match status" value="1"/>
</dbReference>
<dbReference type="SUPFAM" id="SSF50494">
    <property type="entry name" value="Trypsin-like serine proteases"/>
    <property type="match status" value="1"/>
</dbReference>
<keyword evidence="8" id="KW-0735">Signal-anchor</keyword>
<evidence type="ECO:0000313" key="18">
    <source>
        <dbReference type="EMBL" id="KAK2192652.1"/>
    </source>
</evidence>
<dbReference type="InterPro" id="IPR018114">
    <property type="entry name" value="TRYPSIN_HIS"/>
</dbReference>
<dbReference type="InterPro" id="IPR036772">
    <property type="entry name" value="SRCR-like_dom_sf"/>
</dbReference>
<dbReference type="InterPro" id="IPR001190">
    <property type="entry name" value="SRCR"/>
</dbReference>
<dbReference type="PANTHER" id="PTHR24252:SF7">
    <property type="entry name" value="HYALIN"/>
    <property type="match status" value="1"/>
</dbReference>
<dbReference type="SUPFAM" id="SSF63501">
    <property type="entry name" value="Frizzled cysteine-rich domain"/>
    <property type="match status" value="2"/>
</dbReference>
<feature type="disulfide bond" evidence="11">
    <location>
        <begin position="265"/>
        <end position="311"/>
    </location>
</feature>
<comment type="caution">
    <text evidence="13">Lacks conserved residue(s) required for the propagation of feature annotation.</text>
</comment>
<keyword evidence="5" id="KW-0732">Signal</keyword>
<dbReference type="InterPro" id="IPR036055">
    <property type="entry name" value="LDL_receptor-like_sf"/>
</dbReference>
<sequence>MKQGPRPDVETGLQCHCSKSDADASNCTTELLHNHLAGSTDRVHSEDNGTVRHVVVAVNQPAETRSSAGKDGTLLSARRRKALGKVLAGALAACLLGAVLVLSVYLLGQNNKLPFETKPNHSTFPKVLGSSSTVEGSVRFLAAAFTDEDSLPETPYFDENLSDFIALSFQFQLDSVFTYSSIRNIYRSINVTSISDDHLAVNFTLYFRVPQDVTKKTLHDIYNVLFNATRKDGTFGIFIFDRESIDIHMPEKHIEVCEALIVPVCTLMPYTLTTYPNVLGHPSQMVALEVGLPTLAVLDELCYDSMQYYWCIVFAPPCVDGHIIPPCLKFCRKARARCGYVPESEPLWTNGCENLPDSDDPTVCVQEPIPEATTASRCENIMAPECQSMGYAMTTFPNLAGHRSQEWAQNYMYDVGQLVNAFKCYDLIGLFACSVLNPKCVEADDGAVSSFIPPCKTLCLEARRHCAFFYDLLGADWVTGVNCSALPDSLDDSVCVGGREVLALAQNTGCKGEQFACDSDRCIPHEWLCDGLADCADNTDEANCAACGDDFKCDNHLCLNKSRLCNGVRDCVHGEDENHCVRLRGPEKYAGLVEVYDGTSNQWHLVCSDNWSKDWSDDTCMELYHRKSDGIRYPKMSKHKPFTVVVSTTPGLALLQRLEPRATCSSGQSVYTSCTKSGLSTCGYGDEWKPSNDEMSFSGTDLTPGVWPWLVSLNGGPDDKFFCGGALLNAEWVLTAAHCLGHINSTSGLTASMGYTRMSSNAGSRQTRAVRELTRHSSFDMRNAGYCDVALVRLETAVELNRYVSPVCLTSAHPDDLVDNTCYVAGWGKTHASAEDYSRVAHIKPVEVMAKEECQRAVRDVSSFDMWINDINICARGLHGPDACSGDSGSILACVGNGTNEWMAAGIVSWGVGCKPEEWSIPGVYTDINQIRPWIMSIINDVDP</sequence>
<dbReference type="FunFam" id="2.40.10.10:FF:000054">
    <property type="entry name" value="Complement C1r subcomponent"/>
    <property type="match status" value="1"/>
</dbReference>
<keyword evidence="14" id="KW-1133">Transmembrane helix</keyword>
<dbReference type="SMART" id="SM00192">
    <property type="entry name" value="LDLa"/>
    <property type="match status" value="2"/>
</dbReference>
<dbReference type="AlphaFoldDB" id="A0AAD9PD92"/>
<dbReference type="FunFam" id="2.40.10.10:FF:000068">
    <property type="entry name" value="transmembrane protease serine 2"/>
    <property type="match status" value="1"/>
</dbReference>
<protein>
    <recommendedName>
        <fullName evidence="20">Atrial natriuretic peptide-converting enzyme</fullName>
    </recommendedName>
</protein>
<feature type="disulfide bond" evidence="11">
    <location>
        <begin position="257"/>
        <end position="318"/>
    </location>
</feature>